<name>A0A0F9SM82_9ZZZZ</name>
<protein>
    <recommendedName>
        <fullName evidence="9">Leucine-rich repeat domain-containing protein</fullName>
    </recommendedName>
</protein>
<accession>A0A0F9SM82</accession>
<keyword evidence="5" id="KW-0472">Membrane</keyword>
<keyword evidence="2" id="KW-0812">Transmembrane</keyword>
<keyword evidence="7" id="KW-0175">Coiled coil</keyword>
<gene>
    <name evidence="8" type="ORF">LCGC14_0835180</name>
</gene>
<dbReference type="Gene3D" id="3.80.10.10">
    <property type="entry name" value="Ribonuclease Inhibitor"/>
    <property type="match status" value="2"/>
</dbReference>
<feature type="coiled-coil region" evidence="7">
    <location>
        <begin position="202"/>
        <end position="229"/>
    </location>
</feature>
<organism evidence="8">
    <name type="scientific">marine sediment metagenome</name>
    <dbReference type="NCBI Taxonomy" id="412755"/>
    <lineage>
        <taxon>unclassified sequences</taxon>
        <taxon>metagenomes</taxon>
        <taxon>ecological metagenomes</taxon>
    </lineage>
</organism>
<evidence type="ECO:0000313" key="8">
    <source>
        <dbReference type="EMBL" id="KKN30323.1"/>
    </source>
</evidence>
<dbReference type="InterPro" id="IPR046956">
    <property type="entry name" value="RLP23-like"/>
</dbReference>
<keyword evidence="6" id="KW-0325">Glycoprotein</keyword>
<comment type="caution">
    <text evidence="8">The sequence shown here is derived from an EMBL/GenBank/DDBJ whole genome shotgun (WGS) entry which is preliminary data.</text>
</comment>
<dbReference type="GO" id="GO:0016020">
    <property type="term" value="C:membrane"/>
    <property type="evidence" value="ECO:0007669"/>
    <property type="project" value="UniProtKB-SubCell"/>
</dbReference>
<evidence type="ECO:0000256" key="3">
    <source>
        <dbReference type="ARBA" id="ARBA00022729"/>
    </source>
</evidence>
<evidence type="ECO:0000256" key="4">
    <source>
        <dbReference type="ARBA" id="ARBA00022989"/>
    </source>
</evidence>
<dbReference type="AlphaFoldDB" id="A0A0F9SM82"/>
<proteinExistence type="predicted"/>
<dbReference type="EMBL" id="LAZR01002415">
    <property type="protein sequence ID" value="KKN30323.1"/>
    <property type="molecule type" value="Genomic_DNA"/>
</dbReference>
<evidence type="ECO:0000256" key="6">
    <source>
        <dbReference type="ARBA" id="ARBA00023180"/>
    </source>
</evidence>
<reference evidence="8" key="1">
    <citation type="journal article" date="2015" name="Nature">
        <title>Complex archaea that bridge the gap between prokaryotes and eukaryotes.</title>
        <authorList>
            <person name="Spang A."/>
            <person name="Saw J.H."/>
            <person name="Jorgensen S.L."/>
            <person name="Zaremba-Niedzwiedzka K."/>
            <person name="Martijn J."/>
            <person name="Lind A.E."/>
            <person name="van Eijk R."/>
            <person name="Schleper C."/>
            <person name="Guy L."/>
            <person name="Ettema T.J."/>
        </authorList>
    </citation>
    <scope>NUCLEOTIDE SEQUENCE</scope>
</reference>
<keyword evidence="4" id="KW-1133">Transmembrane helix</keyword>
<dbReference type="SUPFAM" id="SSF52047">
    <property type="entry name" value="RNI-like"/>
    <property type="match status" value="1"/>
</dbReference>
<comment type="subcellular location">
    <subcellularLocation>
        <location evidence="1">Membrane</location>
    </subcellularLocation>
</comment>
<evidence type="ECO:0000256" key="1">
    <source>
        <dbReference type="ARBA" id="ARBA00004370"/>
    </source>
</evidence>
<evidence type="ECO:0000256" key="5">
    <source>
        <dbReference type="ARBA" id="ARBA00023136"/>
    </source>
</evidence>
<dbReference type="PANTHER" id="PTHR48061">
    <property type="entry name" value="LEUCINE-RICH REPEAT RECEPTOR PROTEIN KINASE EMS1-LIKE-RELATED"/>
    <property type="match status" value="1"/>
</dbReference>
<evidence type="ECO:0008006" key="9">
    <source>
        <dbReference type="Google" id="ProtNLM"/>
    </source>
</evidence>
<evidence type="ECO:0000256" key="2">
    <source>
        <dbReference type="ARBA" id="ARBA00022692"/>
    </source>
</evidence>
<dbReference type="PANTHER" id="PTHR48061:SF2">
    <property type="entry name" value="RECEPTOR LIKE PROTEIN 30-LIKE"/>
    <property type="match status" value="1"/>
</dbReference>
<dbReference type="InterPro" id="IPR032675">
    <property type="entry name" value="LRR_dom_sf"/>
</dbReference>
<sequence length="378" mass="44121">MREFKVNNLIKLRLIDGKTILFVNNREFKQCKILLLNLPIMVNLVQKVLSIDEVAESLDNSMESEANFLLPEEEFIAHCSNVQAWFENQYNTALLHRTLAFPLLRALSEEGDLLAKERFKEEIAIRYKYGNKAVQTFLYVEGYLDYLTYNEKFSGILAPEDAPFMEEILDSMRDYMLIPDLDLIIEDERGNGIFFCVKNGRIKELELDIENKLRQIPSQLEKLESLERLHLYIKSRSDNIFSEKFSAKSVKYLTISCNIMGTTIPDLFHYFPNLVRLKIVGFHSKPVIKFETSFTRLLHLESLYLVHVNIEKLPDTILNLEKLRVLILRDTSIRSLSVTIIESIKSLTTLKLQGNSKLELTLTEVKKLKKKINFFKYY</sequence>
<keyword evidence="3" id="KW-0732">Signal</keyword>
<evidence type="ECO:0000256" key="7">
    <source>
        <dbReference type="SAM" id="Coils"/>
    </source>
</evidence>